<dbReference type="RefSeq" id="WP_320941249.1">
    <property type="nucleotide sequence ID" value="NZ_BAABEU010000006.1"/>
</dbReference>
<evidence type="ECO:0000256" key="2">
    <source>
        <dbReference type="SAM" id="Phobius"/>
    </source>
</evidence>
<sequence length="176" mass="18989">MSTPDERPRPAYGEYATPEEQRARMQHAPPASPPAPAQPGPVVPAPGAPAARGHLIDRIVTVALLAYGAFVVVSTVFELSDFTAFADAWMKTMGITGSFTTTPQSQAWATAGVIVFAIGWIVTALISWRVMARGKRAWWIPLVGAVVSWIVLTICLTIPLVADPAVIHWFDQQTAR</sequence>
<feature type="transmembrane region" description="Helical" evidence="2">
    <location>
        <begin position="138"/>
        <end position="162"/>
    </location>
</feature>
<dbReference type="EMBL" id="CP139368">
    <property type="protein sequence ID" value="WPR88530.1"/>
    <property type="molecule type" value="Genomic_DNA"/>
</dbReference>
<name>A0ABZ0SJ71_9MICO</name>
<organism evidence="3 4">
    <name type="scientific">Microbacterium rhizosphaerae</name>
    <dbReference type="NCBI Taxonomy" id="1678237"/>
    <lineage>
        <taxon>Bacteria</taxon>
        <taxon>Bacillati</taxon>
        <taxon>Actinomycetota</taxon>
        <taxon>Actinomycetes</taxon>
        <taxon>Micrococcales</taxon>
        <taxon>Microbacteriaceae</taxon>
        <taxon>Microbacterium</taxon>
    </lineage>
</organism>
<keyword evidence="4" id="KW-1185">Reference proteome</keyword>
<keyword evidence="2" id="KW-0472">Membrane</keyword>
<evidence type="ECO:0000256" key="1">
    <source>
        <dbReference type="SAM" id="MobiDB-lite"/>
    </source>
</evidence>
<protein>
    <submittedName>
        <fullName evidence="3">DUF6264 family protein</fullName>
    </submittedName>
</protein>
<proteinExistence type="predicted"/>
<feature type="compositionally biased region" description="Pro residues" evidence="1">
    <location>
        <begin position="30"/>
        <end position="46"/>
    </location>
</feature>
<keyword evidence="2" id="KW-0812">Transmembrane</keyword>
<evidence type="ECO:0000313" key="4">
    <source>
        <dbReference type="Proteomes" id="UP001323798"/>
    </source>
</evidence>
<gene>
    <name evidence="3" type="ORF">SM116_12170</name>
</gene>
<feature type="region of interest" description="Disordered" evidence="1">
    <location>
        <begin position="1"/>
        <end position="46"/>
    </location>
</feature>
<feature type="transmembrane region" description="Helical" evidence="2">
    <location>
        <begin position="107"/>
        <end position="126"/>
    </location>
</feature>
<dbReference type="Pfam" id="PF19779">
    <property type="entry name" value="DUF6264"/>
    <property type="match status" value="1"/>
</dbReference>
<dbReference type="InterPro" id="IPR046231">
    <property type="entry name" value="DUF6264"/>
</dbReference>
<accession>A0ABZ0SJ71</accession>
<keyword evidence="2" id="KW-1133">Transmembrane helix</keyword>
<feature type="transmembrane region" description="Helical" evidence="2">
    <location>
        <begin position="59"/>
        <end position="77"/>
    </location>
</feature>
<reference evidence="3 4" key="1">
    <citation type="submission" date="2023-11" db="EMBL/GenBank/DDBJ databases">
        <title>Genome sequence of Microbacterium rhizosphaerae KACC 19337.</title>
        <authorList>
            <person name="Choi H."/>
            <person name="Kim S."/>
            <person name="Kim Y."/>
            <person name="Kwon S.-W."/>
            <person name="Heo J."/>
        </authorList>
    </citation>
    <scope>NUCLEOTIDE SEQUENCE [LARGE SCALE GENOMIC DNA]</scope>
    <source>
        <strain evidence="3 4">KACC 19337</strain>
    </source>
</reference>
<dbReference type="Proteomes" id="UP001323798">
    <property type="component" value="Chromosome"/>
</dbReference>
<evidence type="ECO:0000313" key="3">
    <source>
        <dbReference type="EMBL" id="WPR88530.1"/>
    </source>
</evidence>